<dbReference type="STRING" id="1122142.SAMN02910414_02173"/>
<dbReference type="EMBL" id="FNPG01000029">
    <property type="protein sequence ID" value="SDY69832.1"/>
    <property type="molecule type" value="Genomic_DNA"/>
</dbReference>
<sequence>MSIITIILWVFLAVLLAAFIALFFLNKKYSKAKEQQDLLISKNSEWITLLVIEKKRCKASDSGLPNSIKQTLPKAFRRFKKLAIVKGKVGPKIISFIADESIFDDIPIRTEIRASVCGLYITDIRGLRTPIEKNQKKKGFRAKMTEKYNEASKELNNNKKKK</sequence>
<keyword evidence="2" id="KW-0812">Transmembrane</keyword>
<feature type="region of interest" description="Disordered" evidence="1">
    <location>
        <begin position="136"/>
        <end position="162"/>
    </location>
</feature>
<evidence type="ECO:0000313" key="4">
    <source>
        <dbReference type="Proteomes" id="UP000183918"/>
    </source>
</evidence>
<reference evidence="3 4" key="1">
    <citation type="submission" date="2016-10" db="EMBL/GenBank/DDBJ databases">
        <authorList>
            <person name="de Groot N.N."/>
        </authorList>
    </citation>
    <scope>NUCLEOTIDE SEQUENCE [LARGE SCALE GENOMIC DNA]</scope>
    <source>
        <strain evidence="3 4">DSM 14045</strain>
    </source>
</reference>
<feature type="transmembrane region" description="Helical" evidence="2">
    <location>
        <begin position="6"/>
        <end position="25"/>
    </location>
</feature>
<protein>
    <submittedName>
        <fullName evidence="3">Uncharacterized protein</fullName>
    </submittedName>
</protein>
<proteinExistence type="predicted"/>
<feature type="compositionally biased region" description="Basic and acidic residues" evidence="1">
    <location>
        <begin position="143"/>
        <end position="162"/>
    </location>
</feature>
<dbReference type="RefSeq" id="WP_074718856.1">
    <property type="nucleotide sequence ID" value="NZ_FNPG01000029.1"/>
</dbReference>
<evidence type="ECO:0000313" key="3">
    <source>
        <dbReference type="EMBL" id="SDY69832.1"/>
    </source>
</evidence>
<gene>
    <name evidence="3" type="ORF">SAMN02910414_02173</name>
</gene>
<keyword evidence="2" id="KW-1133">Transmembrane helix</keyword>
<dbReference type="Proteomes" id="UP000183918">
    <property type="component" value="Unassembled WGS sequence"/>
</dbReference>
<keyword evidence="4" id="KW-1185">Reference proteome</keyword>
<evidence type="ECO:0000256" key="1">
    <source>
        <dbReference type="SAM" id="MobiDB-lite"/>
    </source>
</evidence>
<name>A0A1H3LZG3_9FIRM</name>
<accession>A0A1H3LZG3</accession>
<evidence type="ECO:0000256" key="2">
    <source>
        <dbReference type="SAM" id="Phobius"/>
    </source>
</evidence>
<dbReference type="AlphaFoldDB" id="A0A1H3LZG3"/>
<organism evidence="3 4">
    <name type="scientific">Lachnobacterium bovis DSM 14045</name>
    <dbReference type="NCBI Taxonomy" id="1122142"/>
    <lineage>
        <taxon>Bacteria</taxon>
        <taxon>Bacillati</taxon>
        <taxon>Bacillota</taxon>
        <taxon>Clostridia</taxon>
        <taxon>Lachnospirales</taxon>
        <taxon>Lachnospiraceae</taxon>
        <taxon>Lachnobacterium</taxon>
    </lineage>
</organism>
<keyword evidence="2" id="KW-0472">Membrane</keyword>